<dbReference type="Pfam" id="PF09375">
    <property type="entry name" value="Peptidase_M75"/>
    <property type="match status" value="1"/>
</dbReference>
<dbReference type="InterPro" id="IPR034982">
    <property type="entry name" value="Imelysin-like_IrpA"/>
</dbReference>
<evidence type="ECO:0000256" key="3">
    <source>
        <dbReference type="SAM" id="SignalP"/>
    </source>
</evidence>
<protein>
    <recommendedName>
        <fullName evidence="4">Imelysin-like domain-containing protein</fullName>
    </recommendedName>
</protein>
<keyword evidence="2 3" id="KW-0732">Signal</keyword>
<dbReference type="Gene3D" id="1.20.1420.20">
    <property type="entry name" value="M75 peptidase, HXXE motif"/>
    <property type="match status" value="1"/>
</dbReference>
<dbReference type="GO" id="GO:0030313">
    <property type="term" value="C:cell envelope"/>
    <property type="evidence" value="ECO:0007669"/>
    <property type="project" value="UniProtKB-SubCell"/>
</dbReference>
<dbReference type="CDD" id="cd14658">
    <property type="entry name" value="Imelysin-like_IrpA"/>
    <property type="match status" value="1"/>
</dbReference>
<dbReference type="PROSITE" id="PS51257">
    <property type="entry name" value="PROKAR_LIPOPROTEIN"/>
    <property type="match status" value="1"/>
</dbReference>
<dbReference type="InterPro" id="IPR018976">
    <property type="entry name" value="Imelysin-like"/>
</dbReference>
<dbReference type="Proteomes" id="UP000321479">
    <property type="component" value="Chromosome"/>
</dbReference>
<feature type="domain" description="Imelysin-like" evidence="4">
    <location>
        <begin position="49"/>
        <end position="343"/>
    </location>
</feature>
<gene>
    <name evidence="5" type="ORF">FRZ54_15830</name>
</gene>
<reference evidence="5 6" key="1">
    <citation type="journal article" date="2017" name="Curr. Microbiol.">
        <title>Mucilaginibacter ginsenosidivorans sp. nov., Isolated from Soil of Ginseng Field.</title>
        <authorList>
            <person name="Kim M.M."/>
            <person name="Siddiqi M.Z."/>
            <person name="Im W.T."/>
        </authorList>
    </citation>
    <scope>NUCLEOTIDE SEQUENCE [LARGE SCALE GENOMIC DNA]</scope>
    <source>
        <strain evidence="5 6">Gsoil 3017</strain>
    </source>
</reference>
<evidence type="ECO:0000256" key="1">
    <source>
        <dbReference type="ARBA" id="ARBA00004196"/>
    </source>
</evidence>
<dbReference type="KEGG" id="mgin:FRZ54_15830"/>
<evidence type="ECO:0000256" key="2">
    <source>
        <dbReference type="ARBA" id="ARBA00022729"/>
    </source>
</evidence>
<name>A0A5B8UYB8_9SPHI</name>
<dbReference type="InterPro" id="IPR038352">
    <property type="entry name" value="Imelysin_sf"/>
</dbReference>
<proteinExistence type="predicted"/>
<feature type="chain" id="PRO_5022859801" description="Imelysin-like domain-containing protein" evidence="3">
    <location>
        <begin position="18"/>
        <end position="358"/>
    </location>
</feature>
<evidence type="ECO:0000259" key="4">
    <source>
        <dbReference type="Pfam" id="PF09375"/>
    </source>
</evidence>
<dbReference type="OrthoDB" id="9764688at2"/>
<feature type="signal peptide" evidence="3">
    <location>
        <begin position="1"/>
        <end position="17"/>
    </location>
</feature>
<organism evidence="5 6">
    <name type="scientific">Mucilaginibacter ginsenosidivorans</name>
    <dbReference type="NCBI Taxonomy" id="398053"/>
    <lineage>
        <taxon>Bacteria</taxon>
        <taxon>Pseudomonadati</taxon>
        <taxon>Bacteroidota</taxon>
        <taxon>Sphingobacteriia</taxon>
        <taxon>Sphingobacteriales</taxon>
        <taxon>Sphingobacteriaceae</taxon>
        <taxon>Mucilaginibacter</taxon>
    </lineage>
</organism>
<evidence type="ECO:0000313" key="6">
    <source>
        <dbReference type="Proteomes" id="UP000321479"/>
    </source>
</evidence>
<sequence>MKNIFIAAFFLAVIAMAGCKKDNTTNDQNATASTEQNVLTDFAGVLVNPNYQDIQAKALIMNNAIIAFNTAPNDVNLEAIRTAWKDTRAAWEQCEGFLFGPVEDFDYDPTMDDWPLNKADLDNLIASDNPLGVADIEQLGTTLKGFHAIEYIIFGVGGTQKAADITDRDKVYLASLGQSLYNTTTELRNSWDPTQSNNFTAQVINAGKGSTRFTTRKDVFLALVGSMADICNEVANEKMQTPFAAQDSTLDESSFSHNSVNDFRNNITGVLNAYKCQYGGVTGHSLSELVASKNTSLDSRIQAQISAAISSFSGITTTYEKAIYSQQTQVKNVQAAIRTLKETIEGDLSDFVNVNIKD</sequence>
<accession>A0A5B8UYB8</accession>
<dbReference type="RefSeq" id="WP_147032555.1">
    <property type="nucleotide sequence ID" value="NZ_CP042436.1"/>
</dbReference>
<evidence type="ECO:0000313" key="5">
    <source>
        <dbReference type="EMBL" id="QEC63982.1"/>
    </source>
</evidence>
<dbReference type="AlphaFoldDB" id="A0A5B8UYB8"/>
<comment type="subcellular location">
    <subcellularLocation>
        <location evidence="1">Cell envelope</location>
    </subcellularLocation>
</comment>
<keyword evidence="6" id="KW-1185">Reference proteome</keyword>
<dbReference type="EMBL" id="CP042436">
    <property type="protein sequence ID" value="QEC63982.1"/>
    <property type="molecule type" value="Genomic_DNA"/>
</dbReference>